<dbReference type="Proteomes" id="UP000018888">
    <property type="component" value="Unassembled WGS sequence"/>
</dbReference>
<dbReference type="InterPro" id="IPR000719">
    <property type="entry name" value="Prot_kinase_dom"/>
</dbReference>
<dbReference type="GO" id="GO:0005524">
    <property type="term" value="F:ATP binding"/>
    <property type="evidence" value="ECO:0007669"/>
    <property type="project" value="InterPro"/>
</dbReference>
<dbReference type="GO" id="GO:0004674">
    <property type="term" value="F:protein serine/threonine kinase activity"/>
    <property type="evidence" value="ECO:0007669"/>
    <property type="project" value="TreeGrafter"/>
</dbReference>
<feature type="region of interest" description="Disordered" evidence="1">
    <location>
        <begin position="485"/>
        <end position="507"/>
    </location>
</feature>
<evidence type="ECO:0000313" key="2">
    <source>
        <dbReference type="EMBL" id="POG74690.1"/>
    </source>
</evidence>
<name>A0A2H5TFN9_RHIID</name>
<dbReference type="SMR" id="A0A2H5TFN9"/>
<reference evidence="2 3" key="1">
    <citation type="journal article" date="2013" name="Proc. Natl. Acad. Sci. U.S.A.">
        <title>Genome of an arbuscular mycorrhizal fungus provides insight into the oldest plant symbiosis.</title>
        <authorList>
            <person name="Tisserant E."/>
            <person name="Malbreil M."/>
            <person name="Kuo A."/>
            <person name="Kohler A."/>
            <person name="Symeonidi A."/>
            <person name="Balestrini R."/>
            <person name="Charron P."/>
            <person name="Duensing N."/>
            <person name="Frei Dit Frey N."/>
            <person name="Gianinazzi-Pearson V."/>
            <person name="Gilbert L.B."/>
            <person name="Handa Y."/>
            <person name="Herr J.R."/>
            <person name="Hijri M."/>
            <person name="Koul R."/>
            <person name="Kawaguchi M."/>
            <person name="Krajinski F."/>
            <person name="Lammers P.J."/>
            <person name="Masclaux F.G."/>
            <person name="Murat C."/>
            <person name="Morin E."/>
            <person name="Ndikumana S."/>
            <person name="Pagni M."/>
            <person name="Petitpierre D."/>
            <person name="Requena N."/>
            <person name="Rosikiewicz P."/>
            <person name="Riley R."/>
            <person name="Saito K."/>
            <person name="San Clemente H."/>
            <person name="Shapiro H."/>
            <person name="van Tuinen D."/>
            <person name="Becard G."/>
            <person name="Bonfante P."/>
            <person name="Paszkowski U."/>
            <person name="Shachar-Hill Y.Y."/>
            <person name="Tuskan G.A."/>
            <person name="Young P.W."/>
            <person name="Sanders I.R."/>
            <person name="Henrissat B."/>
            <person name="Rensing S.A."/>
            <person name="Grigoriev I.V."/>
            <person name="Corradi N."/>
            <person name="Roux C."/>
            <person name="Martin F."/>
        </authorList>
    </citation>
    <scope>NUCLEOTIDE SEQUENCE [LARGE SCALE GENOMIC DNA]</scope>
    <source>
        <strain evidence="2 3">DAOM 197198</strain>
    </source>
</reference>
<dbReference type="PANTHER" id="PTHR44329">
    <property type="entry name" value="SERINE/THREONINE-PROTEIN KINASE TNNI3K-RELATED"/>
    <property type="match status" value="1"/>
</dbReference>
<dbReference type="EMBL" id="AUPC02000069">
    <property type="protein sequence ID" value="POG74690.1"/>
    <property type="molecule type" value="Genomic_DNA"/>
</dbReference>
<accession>A0A2H5TFN9</accession>
<proteinExistence type="predicted"/>
<evidence type="ECO:0000256" key="1">
    <source>
        <dbReference type="SAM" id="MobiDB-lite"/>
    </source>
</evidence>
<feature type="compositionally biased region" description="Low complexity" evidence="1">
    <location>
        <begin position="496"/>
        <end position="507"/>
    </location>
</feature>
<comment type="caution">
    <text evidence="2">The sequence shown here is derived from an EMBL/GenBank/DDBJ whole genome shotgun (WGS) entry which is preliminary data.</text>
</comment>
<reference evidence="2 3" key="2">
    <citation type="journal article" date="2018" name="New Phytol.">
        <title>High intraspecific genome diversity in the model arbuscular mycorrhizal symbiont Rhizophagus irregularis.</title>
        <authorList>
            <person name="Chen E.C.H."/>
            <person name="Morin E."/>
            <person name="Beaudet D."/>
            <person name="Noel J."/>
            <person name="Yildirir G."/>
            <person name="Ndikumana S."/>
            <person name="Charron P."/>
            <person name="St-Onge C."/>
            <person name="Giorgi J."/>
            <person name="Kruger M."/>
            <person name="Marton T."/>
            <person name="Ropars J."/>
            <person name="Grigoriev I.V."/>
            <person name="Hainaut M."/>
            <person name="Henrissat B."/>
            <person name="Roux C."/>
            <person name="Martin F."/>
            <person name="Corradi N."/>
        </authorList>
    </citation>
    <scope>NUCLEOTIDE SEQUENCE [LARGE SCALE GENOMIC DNA]</scope>
    <source>
        <strain evidence="2 3">DAOM 197198</strain>
    </source>
</reference>
<dbReference type="InterPro" id="IPR011009">
    <property type="entry name" value="Kinase-like_dom_sf"/>
</dbReference>
<dbReference type="AlphaFoldDB" id="A0A2H5TFN9"/>
<gene>
    <name evidence="2" type="ORF">GLOIN_2v1855174</name>
</gene>
<dbReference type="InterPro" id="IPR001245">
    <property type="entry name" value="Ser-Thr/Tyr_kinase_cat_dom"/>
</dbReference>
<dbReference type="InterPro" id="IPR051681">
    <property type="entry name" value="Ser/Thr_Kinases-Pseudokinases"/>
</dbReference>
<dbReference type="Gene3D" id="1.10.510.10">
    <property type="entry name" value="Transferase(Phosphotransferase) domain 1"/>
    <property type="match status" value="1"/>
</dbReference>
<dbReference type="VEuPathDB" id="FungiDB:RhiirFUN_026096"/>
<evidence type="ECO:0000313" key="3">
    <source>
        <dbReference type="Proteomes" id="UP000018888"/>
    </source>
</evidence>
<sequence length="574" mass="66597">MSAAVYTVLNKAYALANSDSVSVDENYKSMKQFILNDESLTENEKLEAKELLKKEYDYTKILYDEGKRRVCKNCQQKCLAKLYCEYCIRNYLKSKFSSWTSENNGINNLIQECQMDSRAPDSIIEWIPYNNLQDIKYLTEGGFSEIYKADWIGGRYHEWDSKEQQLKRCGSMEIILKKLVNIERADRIWFDEAKSHLTISNKWPDIVKCYGLTRNPLDGKYMLVMMKLDMDLKDYLRQYHDQLSWNEKITIAYHVINALDSIHKENVVHRDLHSGNILYNQSSNYWLISDLGFCGPVDKPLGGIYGNLPYIAPEAIVGKEYSFASDIYSIAMIMWEISSGQPPFANYKKDYNLAMNIVNGKRPTIVSETPLKYVELMKQCWDADPKKRPDIKMLSDMINDINRLYYPNVPTSYNKKNIFRKFLRKFKKTNANNLNNVSTSEIMSCYNAGHASKIYNLNNLPEPKNATEEEQEAFHSKPYSFSIPENIDDFNKSNDKNNNTSKSNSIFKGNSKALSKVLQKLNIGPSNNNQNYHERSIINQQVKNQDVDDNDEICNNPNLHPEEQEEFEIPNDGF</sequence>
<keyword evidence="3" id="KW-1185">Reference proteome</keyword>
<organism evidence="2 3">
    <name type="scientific">Rhizophagus irregularis (strain DAOM 181602 / DAOM 197198 / MUCL 43194)</name>
    <name type="common">Arbuscular mycorrhizal fungus</name>
    <name type="synonym">Glomus intraradices</name>
    <dbReference type="NCBI Taxonomy" id="747089"/>
    <lineage>
        <taxon>Eukaryota</taxon>
        <taxon>Fungi</taxon>
        <taxon>Fungi incertae sedis</taxon>
        <taxon>Mucoromycota</taxon>
        <taxon>Glomeromycotina</taxon>
        <taxon>Glomeromycetes</taxon>
        <taxon>Glomerales</taxon>
        <taxon>Glomeraceae</taxon>
        <taxon>Rhizophagus</taxon>
    </lineage>
</organism>
<protein>
    <submittedName>
        <fullName evidence="2">Kinase-like domain-containing protein</fullName>
    </submittedName>
</protein>
<dbReference type="SUPFAM" id="SSF56112">
    <property type="entry name" value="Protein kinase-like (PK-like)"/>
    <property type="match status" value="1"/>
</dbReference>
<dbReference type="PROSITE" id="PS50011">
    <property type="entry name" value="PROTEIN_KINASE_DOM"/>
    <property type="match status" value="1"/>
</dbReference>
<dbReference type="Pfam" id="PF07714">
    <property type="entry name" value="PK_Tyr_Ser-Thr"/>
    <property type="match status" value="1"/>
</dbReference>